<evidence type="ECO:0000259" key="3">
    <source>
        <dbReference type="Pfam" id="PF26335"/>
    </source>
</evidence>
<gene>
    <name evidence="4" type="ORF">SAMD00023353_3200620</name>
</gene>
<keyword evidence="1" id="KW-0732">Signal</keyword>
<evidence type="ECO:0000313" key="4">
    <source>
        <dbReference type="EMBL" id="GAW26447.1"/>
    </source>
</evidence>
<evidence type="ECO:0000313" key="5">
    <source>
        <dbReference type="Proteomes" id="UP000054516"/>
    </source>
</evidence>
<dbReference type="PANTHER" id="PTHR22935:SF97">
    <property type="entry name" value="BETA-LACTAMASE-RELATED DOMAIN-CONTAINING PROTEIN"/>
    <property type="match status" value="1"/>
</dbReference>
<proteinExistence type="predicted"/>
<dbReference type="STRING" id="77044.A0A1S8A8R0"/>
<feature type="domain" description="Beta-lactamase-like ARB-00930-like C-terminal" evidence="3">
    <location>
        <begin position="439"/>
        <end position="589"/>
    </location>
</feature>
<dbReference type="EMBL" id="DF977477">
    <property type="protein sequence ID" value="GAW26447.1"/>
    <property type="molecule type" value="Genomic_DNA"/>
</dbReference>
<dbReference type="Pfam" id="PF26335">
    <property type="entry name" value="ARB_00930_C"/>
    <property type="match status" value="1"/>
</dbReference>
<accession>A0A1S8A8R0</accession>
<dbReference type="OMA" id="TAHSPAY"/>
<dbReference type="InterPro" id="IPR001466">
    <property type="entry name" value="Beta-lactam-related"/>
</dbReference>
<feature type="domain" description="Beta-lactamase-related" evidence="2">
    <location>
        <begin position="73"/>
        <end position="417"/>
    </location>
</feature>
<dbReference type="SUPFAM" id="SSF56601">
    <property type="entry name" value="beta-lactamase/transpeptidase-like"/>
    <property type="match status" value="1"/>
</dbReference>
<evidence type="ECO:0000259" key="2">
    <source>
        <dbReference type="Pfam" id="PF00144"/>
    </source>
</evidence>
<dbReference type="InterPro" id="IPR051478">
    <property type="entry name" value="Beta-lactamase-like_AB/R"/>
</dbReference>
<dbReference type="Pfam" id="PF00144">
    <property type="entry name" value="Beta-lactamase"/>
    <property type="match status" value="1"/>
</dbReference>
<reference evidence="4" key="1">
    <citation type="submission" date="2016-03" db="EMBL/GenBank/DDBJ databases">
        <title>Draft genome sequence of Rosellinia necatrix.</title>
        <authorList>
            <person name="Kanematsu S."/>
        </authorList>
    </citation>
    <scope>NUCLEOTIDE SEQUENCE [LARGE SCALE GENOMIC DNA]</scope>
    <source>
        <strain evidence="4">W97</strain>
    </source>
</reference>
<dbReference type="Gene3D" id="3.40.710.10">
    <property type="entry name" value="DD-peptidase/beta-lactamase superfamily"/>
    <property type="match status" value="1"/>
</dbReference>
<dbReference type="PANTHER" id="PTHR22935">
    <property type="entry name" value="PENICILLIN-BINDING PROTEIN"/>
    <property type="match status" value="1"/>
</dbReference>
<dbReference type="AlphaFoldDB" id="A0A1S8A8R0"/>
<protein>
    <submittedName>
        <fullName evidence="4">Uncharacterized protein</fullName>
    </submittedName>
</protein>
<dbReference type="Proteomes" id="UP000054516">
    <property type="component" value="Unassembled WGS sequence"/>
</dbReference>
<keyword evidence="5" id="KW-1185">Reference proteome</keyword>
<evidence type="ECO:0000256" key="1">
    <source>
        <dbReference type="SAM" id="SignalP"/>
    </source>
</evidence>
<dbReference type="OrthoDB" id="10250282at2759"/>
<feature type="chain" id="PRO_5012842805" evidence="1">
    <location>
        <begin position="21"/>
        <end position="590"/>
    </location>
</feature>
<name>A0A1S8A8R0_ROSNE</name>
<sequence length="590" mass="62936">MMFLTLKAFGLLAFATKISAAPSNECALAGPGFPSPSGLSNSSLLNEAITTFEKSFQNAQLGLQANDTAWTVALFSSKENKTLYEHYYTPPIDVGVPEVNENSIFRVGSVSKVFSVWSFLIEVGDERFNDPITRYIPELANLSCADGRGDSQEIYNDIDRVRWEEVTLGQLASHAAGIPRDPTSNDLAAELGPDQASAFGFPALKNTEIPVCNAPGVNRSCTRSELFSYLLKQRPIYPTAHSPAYSNVAYTLLGYAQQAITGTPVGAAITNNIFGTLGMANSSFTDAPSSGGVIPGGDASGAGWDEDLGPFSPAGSIYSSTSDMVKAGQAVLRSALATRAQTRRWLRPLMQTGYLGTAVGAPWEIRYLYLGLGGRRVAQLYTKQGDVGNYHAALVLSPEHDLGWVVLAAGTAGSRAGGIRETLMNSIGSVFLPAAERQAREEAGRNFAGEFVDAATNSSATIRTGPSGSPGLLVTSLVSRGVQVIGPQSPLVQIYGVGTSARLYPSDLRATSVSRDGLGTFDSRLGFRATYFNASQPGEIQDPCLSAWTALGAPTYGQVALDDWVFEMREDGQAGFLDVRLLRLRMERVK</sequence>
<feature type="signal peptide" evidence="1">
    <location>
        <begin position="1"/>
        <end position="20"/>
    </location>
</feature>
<organism evidence="4">
    <name type="scientific">Rosellinia necatrix</name>
    <name type="common">White root-rot fungus</name>
    <dbReference type="NCBI Taxonomy" id="77044"/>
    <lineage>
        <taxon>Eukaryota</taxon>
        <taxon>Fungi</taxon>
        <taxon>Dikarya</taxon>
        <taxon>Ascomycota</taxon>
        <taxon>Pezizomycotina</taxon>
        <taxon>Sordariomycetes</taxon>
        <taxon>Xylariomycetidae</taxon>
        <taxon>Xylariales</taxon>
        <taxon>Xylariaceae</taxon>
        <taxon>Rosellinia</taxon>
    </lineage>
</organism>
<dbReference type="InterPro" id="IPR012338">
    <property type="entry name" value="Beta-lactam/transpept-like"/>
</dbReference>
<dbReference type="InterPro" id="IPR058664">
    <property type="entry name" value="ARB_00930-like_C"/>
</dbReference>